<name>A0AAE1HLA5_9NEOP</name>
<dbReference type="EMBL" id="JAHWGI010001107">
    <property type="protein sequence ID" value="KAK3922650.1"/>
    <property type="molecule type" value="Genomic_DNA"/>
</dbReference>
<feature type="compositionally biased region" description="Polar residues" evidence="1">
    <location>
        <begin position="20"/>
        <end position="43"/>
    </location>
</feature>
<proteinExistence type="predicted"/>
<feature type="region of interest" description="Disordered" evidence="1">
    <location>
        <begin position="152"/>
        <end position="185"/>
    </location>
</feature>
<dbReference type="PANTHER" id="PTHR33173:SF2">
    <property type="entry name" value="MYND-TYPE DOMAIN-CONTAINING PROTEIN"/>
    <property type="match status" value="1"/>
</dbReference>
<keyword evidence="3" id="KW-1185">Reference proteome</keyword>
<dbReference type="Proteomes" id="UP001219518">
    <property type="component" value="Unassembled WGS sequence"/>
</dbReference>
<evidence type="ECO:0000313" key="2">
    <source>
        <dbReference type="EMBL" id="KAK3922650.1"/>
    </source>
</evidence>
<organism evidence="2 3">
    <name type="scientific">Frankliniella fusca</name>
    <dbReference type="NCBI Taxonomy" id="407009"/>
    <lineage>
        <taxon>Eukaryota</taxon>
        <taxon>Metazoa</taxon>
        <taxon>Ecdysozoa</taxon>
        <taxon>Arthropoda</taxon>
        <taxon>Hexapoda</taxon>
        <taxon>Insecta</taxon>
        <taxon>Pterygota</taxon>
        <taxon>Neoptera</taxon>
        <taxon>Paraneoptera</taxon>
        <taxon>Thysanoptera</taxon>
        <taxon>Terebrantia</taxon>
        <taxon>Thripoidea</taxon>
        <taxon>Thripidae</taxon>
        <taxon>Frankliniella</taxon>
    </lineage>
</organism>
<evidence type="ECO:0000256" key="1">
    <source>
        <dbReference type="SAM" id="MobiDB-lite"/>
    </source>
</evidence>
<gene>
    <name evidence="2" type="ORF">KUF71_001446</name>
</gene>
<feature type="region of interest" description="Disordered" evidence="1">
    <location>
        <begin position="198"/>
        <end position="219"/>
    </location>
</feature>
<sequence length="963" mass="108849">MVKQMIEHAKNISRKHSNKRPFSSGSVKTTGVTPAEGGSNTANEAKKSKSVSSSEILKAKKTLESTINIYVNANFPLLKDKTVECIVACDGYNIFVAKAPCPVDKCTEIRKVTRNDKRWNTSNYYAHIRSHFSKRKSKISDSKCMKINKMLSQQKSKNKCTDSDSENEDDPERGNNTEDSGQNLRPIRKCSRRVNFISDDSDDENHDENHAEDVTFNDTIQNSSTSAATENDNAEQQIFLVSGGLQEAAPNLHDLHYERWKKDHYSRSKRTQRGLEDAALGCAKITDFYSVLNIMDILIRENEELKNNVVKTMSEAMPVQKCAKKNALKKSGGERYDEVMKELGALMFHVGGLQLYEILCKNLPFPSVSTIRRMIYKQENITEGLFRIKQLKAFLQQGNLPLKGHLSEDATVVAQRVQYHPGSNQIVGFTLTLDANGLPITGSFQATSANTISQYFEDNSASKNAYCVVAQPYVDNAPCFVVVVYGTDNKFKAKDVHRRWLWMCKEFDEEGIDVCGFSSDGDSRLLKCMIFSTICEIPDSKWEWFQAKKPSVVLPSDSQFIVLSGHLVELIDKHLLKSQHLLNHSDINPKDKMNYEAMRRMCAKKVTNLLRLKVVGSEATALYLDMMREVVEAFNSVELQPLARIEMIWKWVFYLRIWRDWVLKTEGYNLENNFITSNAYQCIEVNAHAMIQAVTTFRDAEDHNLFLPWLMSSQPFRTFSSADLDIFDDEMNEDEDVNDEHILLDTASDDNNTVPEYENVSESVDILEDLYVVSSGSIGVKTFNNVNITETSPFVVADGHGEPAAIRKSTLCWLLQSGETKISADRLKRVQASDLPAQGKKCKEVSNPSKEEFISVSDWCAFVSEDGSVAIGRVLSFSYMSGSCKKNQQYSRLEAPVAAPENARGLGCLCSWYRLIRSTLKPIDMDIQGYYDIKNYICTVPRPQLVQNSLRLSCSVQTIKKFT</sequence>
<reference evidence="2" key="2">
    <citation type="journal article" date="2023" name="BMC Genomics">
        <title>Pest status, molecular evolution, and epigenetic factors derived from the genome assembly of Frankliniella fusca, a thysanopteran phytovirus vector.</title>
        <authorList>
            <person name="Catto M.A."/>
            <person name="Labadie P.E."/>
            <person name="Jacobson A.L."/>
            <person name="Kennedy G.G."/>
            <person name="Srinivasan R."/>
            <person name="Hunt B.G."/>
        </authorList>
    </citation>
    <scope>NUCLEOTIDE SEQUENCE</scope>
    <source>
        <strain evidence="2">PL_HMW_Pooled</strain>
    </source>
</reference>
<accession>A0AAE1HLA5</accession>
<protein>
    <submittedName>
        <fullName evidence="2">Histidine--tRNA ligase</fullName>
    </submittedName>
</protein>
<dbReference type="GO" id="GO:0016874">
    <property type="term" value="F:ligase activity"/>
    <property type="evidence" value="ECO:0007669"/>
    <property type="project" value="UniProtKB-KW"/>
</dbReference>
<comment type="caution">
    <text evidence="2">The sequence shown here is derived from an EMBL/GenBank/DDBJ whole genome shotgun (WGS) entry which is preliminary data.</text>
</comment>
<keyword evidence="2" id="KW-0436">Ligase</keyword>
<reference evidence="2" key="1">
    <citation type="submission" date="2021-07" db="EMBL/GenBank/DDBJ databases">
        <authorList>
            <person name="Catto M.A."/>
            <person name="Jacobson A."/>
            <person name="Kennedy G."/>
            <person name="Labadie P."/>
            <person name="Hunt B.G."/>
            <person name="Srinivasan R."/>
        </authorList>
    </citation>
    <scope>NUCLEOTIDE SEQUENCE</scope>
    <source>
        <strain evidence="2">PL_HMW_Pooled</strain>
        <tissue evidence="2">Head</tissue>
    </source>
</reference>
<evidence type="ECO:0000313" key="3">
    <source>
        <dbReference type="Proteomes" id="UP001219518"/>
    </source>
</evidence>
<dbReference type="PANTHER" id="PTHR33173">
    <property type="match status" value="1"/>
</dbReference>
<dbReference type="AlphaFoldDB" id="A0AAE1HLA5"/>
<feature type="region of interest" description="Disordered" evidence="1">
    <location>
        <begin position="7"/>
        <end position="53"/>
    </location>
</feature>